<dbReference type="PROSITE" id="PS50010">
    <property type="entry name" value="DH_2"/>
    <property type="match status" value="1"/>
</dbReference>
<dbReference type="Gene3D" id="1.20.900.10">
    <property type="entry name" value="Dbl homology (DH) domain"/>
    <property type="match status" value="1"/>
</dbReference>
<protein>
    <submittedName>
        <fullName evidence="6">Uncharacterized protein</fullName>
    </submittedName>
</protein>
<evidence type="ECO:0000259" key="5">
    <source>
        <dbReference type="PROSITE" id="PS50106"/>
    </source>
</evidence>
<dbReference type="Pfam" id="PF00169">
    <property type="entry name" value="PH"/>
    <property type="match status" value="1"/>
</dbReference>
<feature type="compositionally biased region" description="Polar residues" evidence="2">
    <location>
        <begin position="1190"/>
        <end position="1201"/>
    </location>
</feature>
<dbReference type="CDD" id="cd01230">
    <property type="entry name" value="PH1_Tiam1_2"/>
    <property type="match status" value="1"/>
</dbReference>
<dbReference type="SMART" id="SM00228">
    <property type="entry name" value="PDZ"/>
    <property type="match status" value="1"/>
</dbReference>
<dbReference type="SMART" id="SM00325">
    <property type="entry name" value="RhoGEF"/>
    <property type="match status" value="1"/>
</dbReference>
<dbReference type="InterPro" id="IPR001478">
    <property type="entry name" value="PDZ"/>
</dbReference>
<feature type="region of interest" description="Disordered" evidence="2">
    <location>
        <begin position="661"/>
        <end position="680"/>
    </location>
</feature>
<keyword evidence="7" id="KW-1185">Reference proteome</keyword>
<evidence type="ECO:0000313" key="7">
    <source>
        <dbReference type="Proteomes" id="UP000015104"/>
    </source>
</evidence>
<dbReference type="InterPro" id="IPR055230">
    <property type="entry name" value="PH_Tiam1/2"/>
</dbReference>
<keyword evidence="1" id="KW-0677">Repeat</keyword>
<dbReference type="SUPFAM" id="SSF50729">
    <property type="entry name" value="PH domain-like"/>
    <property type="match status" value="2"/>
</dbReference>
<dbReference type="InterPro" id="IPR001331">
    <property type="entry name" value="GDS_CDC24_CS"/>
</dbReference>
<dbReference type="InterPro" id="IPR000219">
    <property type="entry name" value="DH_dom"/>
</dbReference>
<feature type="compositionally biased region" description="Low complexity" evidence="2">
    <location>
        <begin position="1068"/>
        <end position="1081"/>
    </location>
</feature>
<name>T1KR03_TETUR</name>
<dbReference type="Gene3D" id="6.10.140.680">
    <property type="match status" value="1"/>
</dbReference>
<feature type="region of interest" description="Disordered" evidence="2">
    <location>
        <begin position="1149"/>
        <end position="1212"/>
    </location>
</feature>
<dbReference type="eggNOG" id="KOG3519">
    <property type="taxonomic scope" value="Eukaryota"/>
</dbReference>
<feature type="domain" description="PDZ" evidence="5">
    <location>
        <begin position="470"/>
        <end position="549"/>
    </location>
</feature>
<dbReference type="CDD" id="cd00160">
    <property type="entry name" value="RhoGEF"/>
    <property type="match status" value="1"/>
</dbReference>
<accession>T1KR03</accession>
<evidence type="ECO:0000259" key="3">
    <source>
        <dbReference type="PROSITE" id="PS50003"/>
    </source>
</evidence>
<dbReference type="HOGENOM" id="CLU_000494_2_0_1"/>
<dbReference type="EnsemblMetazoa" id="tetur18g01800.1">
    <property type="protein sequence ID" value="tetur18g01800.1"/>
    <property type="gene ID" value="tetur18g01800"/>
</dbReference>
<reference evidence="6" key="2">
    <citation type="submission" date="2015-06" db="UniProtKB">
        <authorList>
            <consortium name="EnsemblMetazoa"/>
        </authorList>
    </citation>
    <scope>IDENTIFICATION</scope>
</reference>
<sequence>MVMAIDTLTRLCPGILFDWRLYAERGSPQYFHRHTEGHRVDDCELSFLNKMSDDERLSLTTAISDDDDGELRNSPYRAKSGAAAAAFQCTGAVRKAGFLSVKKWLLRKRHQVELARKRGWKGYWVCLKGTTILFYPCDSRDGRAIESKPRHLIIIDGAIMQPIPEHPKRDFVFCLSTAFGDAYLFQAPCQMELDNWIGAIHNACGSAFARHRGKTGTLHLLQEETHRIERAIESEGKLKHMAELQLTVVADPDSRKQLTDSIRSYDETLELYHCEQFRLRCYMSSIQGSELPNPKTLLAHVSKPTKSTLNRLGVFTVSSFHAYLCARSPSTLKNIISVRGSTRRRGPSTMASTSGTNMSASTRSLSRHSSGSKIASTSAGLSRSAELPSDKLVQMILPPDDSIHTIHVRGTETVEDLLWLVFTEKQMSPNDYFIKCKRLNGDYYIPLRHEVVDHLPPFEVMEVAAKVLYQVELSRHSLDQLFGFSVEAELVESTVESHNQDELCVFVSRVEENSLAGNQGLKKGDEIMVINGAIVSDLDMMYIESVLQEELSLCMMLRSCRTDPPDPGSAIRSTDDFIESLVCPPPPSDGHISDEMIGKLIVPSPLWVQERSRSGSIPSSSLQGAWANFINHFDNHSTSIEHLPSSPGNWRTDLNHSLGGATGGITSGSKGSANIDTNTGGPVAVYPPQYVTSNKPVTQHIHTSQLQYHKPMASNSISLSSSGQGSQQRSIDESDNQGYVKRPPLSDAEKLRKVIKELVDTEKTYVEHLNNLLDTYLEPMKQRSLVSIQDIALLFGNIQEIVTFQRAFLESLEESIKMEESFDSYNQPSQFRNILFAIGNSFLLYADKFKLYSSFCASHSKASKILHPSTEAQNPALIEFLHTTSRGQHANSLESYLIKPIQRILKYPLLLSQLKSLTDVNSDEHKHLSQALKGMERVAEHINEMQRIHEEYGAIFDHLQRQHLKSLKIAIELSPSELLYYGGVEWANISEFLGKIKKGLDLHSMCFVFKSAVVFLCKERIRQKKKLVSVSSKISEVEIIRYQVLIPVTEVQVRATSTKDEKGATKDANNNATNSNNNQLANNEQGASQYLWELIHLRCSQIGVSTQRRTEKVYHLSNSTSEFRNAFLRTIRQIIRESVKKMVVPVTRPISNSKSSRQGSAESPVNDNENSNINYINNGNSKIPDHKQSNSESQGTNKQVPSSSTSDTHHHS</sequence>
<dbReference type="Pfam" id="PF00595">
    <property type="entry name" value="PDZ"/>
    <property type="match status" value="1"/>
</dbReference>
<evidence type="ECO:0000256" key="1">
    <source>
        <dbReference type="ARBA" id="ARBA00022737"/>
    </source>
</evidence>
<evidence type="ECO:0000259" key="4">
    <source>
        <dbReference type="PROSITE" id="PS50010"/>
    </source>
</evidence>
<dbReference type="Gene3D" id="2.30.29.30">
    <property type="entry name" value="Pleckstrin-homology domain (PH domain)/Phosphotyrosine-binding domain (PTB)"/>
    <property type="match status" value="2"/>
</dbReference>
<dbReference type="Pfam" id="PF23014">
    <property type="entry name" value="PH_Tiam1"/>
    <property type="match status" value="1"/>
</dbReference>
<feature type="region of interest" description="Disordered" evidence="2">
    <location>
        <begin position="340"/>
        <end position="382"/>
    </location>
</feature>
<dbReference type="InterPro" id="IPR001849">
    <property type="entry name" value="PH_domain"/>
</dbReference>
<feature type="region of interest" description="Disordered" evidence="2">
    <location>
        <begin position="1056"/>
        <end position="1081"/>
    </location>
</feature>
<feature type="domain" description="DH" evidence="4">
    <location>
        <begin position="750"/>
        <end position="945"/>
    </location>
</feature>
<dbReference type="CDD" id="cd00136">
    <property type="entry name" value="PDZ_canonical"/>
    <property type="match status" value="1"/>
</dbReference>
<feature type="compositionally biased region" description="Low complexity" evidence="2">
    <location>
        <begin position="359"/>
        <end position="372"/>
    </location>
</feature>
<feature type="domain" description="PH" evidence="3">
    <location>
        <begin position="92"/>
        <end position="205"/>
    </location>
</feature>
<dbReference type="PROSITE" id="PS50003">
    <property type="entry name" value="PH_DOMAIN"/>
    <property type="match status" value="1"/>
</dbReference>
<evidence type="ECO:0000256" key="2">
    <source>
        <dbReference type="SAM" id="MobiDB-lite"/>
    </source>
</evidence>
<dbReference type="SUPFAM" id="SSF48065">
    <property type="entry name" value="DBL homology domain (DH-domain)"/>
    <property type="match status" value="1"/>
</dbReference>
<feature type="region of interest" description="Disordered" evidence="2">
    <location>
        <begin position="715"/>
        <end position="743"/>
    </location>
</feature>
<dbReference type="AlphaFoldDB" id="T1KR03"/>
<dbReference type="PROSITE" id="PS00741">
    <property type="entry name" value="DH_1"/>
    <property type="match status" value="1"/>
</dbReference>
<dbReference type="InterPro" id="IPR035899">
    <property type="entry name" value="DBL_dom_sf"/>
</dbReference>
<dbReference type="InterPro" id="IPR036034">
    <property type="entry name" value="PDZ_sf"/>
</dbReference>
<feature type="compositionally biased region" description="Low complexity" evidence="2">
    <location>
        <begin position="1166"/>
        <end position="1180"/>
    </location>
</feature>
<feature type="compositionally biased region" description="Low complexity" evidence="2">
    <location>
        <begin position="715"/>
        <end position="729"/>
    </location>
</feature>
<feature type="compositionally biased region" description="Polar residues" evidence="2">
    <location>
        <begin position="349"/>
        <end position="358"/>
    </location>
</feature>
<dbReference type="InterPro" id="IPR043537">
    <property type="entry name" value="Tiam1/Tiam2/Sif"/>
</dbReference>
<dbReference type="InterPro" id="IPR011993">
    <property type="entry name" value="PH-like_dom_sf"/>
</dbReference>
<feature type="compositionally biased region" description="Polar residues" evidence="2">
    <location>
        <begin position="1149"/>
        <end position="1165"/>
    </location>
</feature>
<dbReference type="Gene3D" id="2.30.42.10">
    <property type="match status" value="1"/>
</dbReference>
<dbReference type="Pfam" id="PF00621">
    <property type="entry name" value="RhoGEF"/>
    <property type="match status" value="1"/>
</dbReference>
<dbReference type="InterPro" id="IPR040655">
    <property type="entry name" value="TIAM1_CC-Ex"/>
</dbReference>
<dbReference type="PANTHER" id="PTHR46001:SF3">
    <property type="entry name" value="PROTEIN STILL LIFE, ISOFORM SIF TYPE 1"/>
    <property type="match status" value="1"/>
</dbReference>
<dbReference type="STRING" id="32264.T1KR03"/>
<dbReference type="Pfam" id="PF18385">
    <property type="entry name" value="Tiam_CC_Ex"/>
    <property type="match status" value="1"/>
</dbReference>
<reference evidence="7" key="1">
    <citation type="submission" date="2011-08" db="EMBL/GenBank/DDBJ databases">
        <authorList>
            <person name="Rombauts S."/>
        </authorList>
    </citation>
    <scope>NUCLEOTIDE SEQUENCE</scope>
    <source>
        <strain evidence="7">London</strain>
    </source>
</reference>
<dbReference type="PANTHER" id="PTHR46001">
    <property type="entry name" value="TIAM (MAMMALIAN TUMOR INVASION AND METASTASIS FACTOR) HOMOLOG"/>
    <property type="match status" value="1"/>
</dbReference>
<dbReference type="SUPFAM" id="SSF50156">
    <property type="entry name" value="PDZ domain-like"/>
    <property type="match status" value="1"/>
</dbReference>
<dbReference type="SMART" id="SM00233">
    <property type="entry name" value="PH"/>
    <property type="match status" value="2"/>
</dbReference>
<feature type="compositionally biased region" description="Polar residues" evidence="2">
    <location>
        <begin position="667"/>
        <end position="680"/>
    </location>
</feature>
<evidence type="ECO:0000313" key="6">
    <source>
        <dbReference type="EnsemblMetazoa" id="tetur18g01800.1"/>
    </source>
</evidence>
<dbReference type="PROSITE" id="PS50106">
    <property type="entry name" value="PDZ"/>
    <property type="match status" value="1"/>
</dbReference>
<proteinExistence type="predicted"/>
<dbReference type="GO" id="GO:0005085">
    <property type="term" value="F:guanyl-nucleotide exchange factor activity"/>
    <property type="evidence" value="ECO:0007669"/>
    <property type="project" value="InterPro"/>
</dbReference>
<organism evidence="6 7">
    <name type="scientific">Tetranychus urticae</name>
    <name type="common">Two-spotted spider mite</name>
    <dbReference type="NCBI Taxonomy" id="32264"/>
    <lineage>
        <taxon>Eukaryota</taxon>
        <taxon>Metazoa</taxon>
        <taxon>Ecdysozoa</taxon>
        <taxon>Arthropoda</taxon>
        <taxon>Chelicerata</taxon>
        <taxon>Arachnida</taxon>
        <taxon>Acari</taxon>
        <taxon>Acariformes</taxon>
        <taxon>Trombidiformes</taxon>
        <taxon>Prostigmata</taxon>
        <taxon>Eleutherengona</taxon>
        <taxon>Raphignathae</taxon>
        <taxon>Tetranychoidea</taxon>
        <taxon>Tetranychidae</taxon>
        <taxon>Tetranychus</taxon>
    </lineage>
</organism>
<dbReference type="Proteomes" id="UP000015104">
    <property type="component" value="Unassembled WGS sequence"/>
</dbReference>
<dbReference type="EMBL" id="CAEY01000382">
    <property type="status" value="NOT_ANNOTATED_CDS"/>
    <property type="molecule type" value="Genomic_DNA"/>
</dbReference>
<dbReference type="GO" id="GO:0007264">
    <property type="term" value="P:small GTPase-mediated signal transduction"/>
    <property type="evidence" value="ECO:0007669"/>
    <property type="project" value="InterPro"/>
</dbReference>